<dbReference type="OrthoDB" id="2094873at2759"/>
<protein>
    <recommendedName>
        <fullName evidence="4">SF3 helicase domain-containing protein</fullName>
    </recommendedName>
</protein>
<dbReference type="InterPro" id="IPR051620">
    <property type="entry name" value="ORF904-like_C"/>
</dbReference>
<keyword evidence="3" id="KW-1185">Reference proteome</keyword>
<dbReference type="PANTHER" id="PTHR35372:SF2">
    <property type="entry name" value="SF3 HELICASE DOMAIN-CONTAINING PROTEIN"/>
    <property type="match status" value="1"/>
</dbReference>
<evidence type="ECO:0000313" key="2">
    <source>
        <dbReference type="EMBL" id="RKO87677.1"/>
    </source>
</evidence>
<dbReference type="GO" id="GO:0016787">
    <property type="term" value="F:hydrolase activity"/>
    <property type="evidence" value="ECO:0007669"/>
    <property type="project" value="UniProtKB-KW"/>
</dbReference>
<dbReference type="Proteomes" id="UP000269721">
    <property type="component" value="Unassembled WGS sequence"/>
</dbReference>
<reference evidence="3" key="1">
    <citation type="journal article" date="2018" name="Nat. Microbiol.">
        <title>Leveraging single-cell genomics to expand the fungal tree of life.</title>
        <authorList>
            <person name="Ahrendt S.R."/>
            <person name="Quandt C.A."/>
            <person name="Ciobanu D."/>
            <person name="Clum A."/>
            <person name="Salamov A."/>
            <person name="Andreopoulos B."/>
            <person name="Cheng J.F."/>
            <person name="Woyke T."/>
            <person name="Pelin A."/>
            <person name="Henrissat B."/>
            <person name="Reynolds N.K."/>
            <person name="Benny G.L."/>
            <person name="Smith M.E."/>
            <person name="James T.Y."/>
            <person name="Grigoriev I.V."/>
        </authorList>
    </citation>
    <scope>NUCLEOTIDE SEQUENCE [LARGE SCALE GENOMIC DNA]</scope>
</reference>
<gene>
    <name evidence="2" type="ORF">BDK51DRAFT_44221</name>
</gene>
<sequence length="139" mass="15405">MEFRTGEPSVEIAIVIPYDFPAESNPSIRQEILGFLAGIIADEEVREFLPTFLSLNMEGRNCHQMAVILTGVGSNGKGVLKNLMEETFGPYHNEPSAHFLTSETLSDESPCPNLVRLKAKTSVFMSEPEQGRKFNGPFL</sequence>
<name>A0A4V1IQT5_9FUNG</name>
<proteinExistence type="predicted"/>
<dbReference type="PANTHER" id="PTHR35372">
    <property type="entry name" value="ATP BINDING PROTEIN-RELATED"/>
    <property type="match status" value="1"/>
</dbReference>
<keyword evidence="1" id="KW-0378">Hydrolase</keyword>
<evidence type="ECO:0000256" key="1">
    <source>
        <dbReference type="ARBA" id="ARBA00022801"/>
    </source>
</evidence>
<organism evidence="2 3">
    <name type="scientific">Blyttiomyces helicus</name>
    <dbReference type="NCBI Taxonomy" id="388810"/>
    <lineage>
        <taxon>Eukaryota</taxon>
        <taxon>Fungi</taxon>
        <taxon>Fungi incertae sedis</taxon>
        <taxon>Chytridiomycota</taxon>
        <taxon>Chytridiomycota incertae sedis</taxon>
        <taxon>Chytridiomycetes</taxon>
        <taxon>Chytridiomycetes incertae sedis</taxon>
        <taxon>Blyttiomyces</taxon>
    </lineage>
</organism>
<evidence type="ECO:0000313" key="3">
    <source>
        <dbReference type="Proteomes" id="UP000269721"/>
    </source>
</evidence>
<evidence type="ECO:0008006" key="4">
    <source>
        <dbReference type="Google" id="ProtNLM"/>
    </source>
</evidence>
<accession>A0A4V1IQT5</accession>
<dbReference type="EMBL" id="KZ997244">
    <property type="protein sequence ID" value="RKO87677.1"/>
    <property type="molecule type" value="Genomic_DNA"/>
</dbReference>
<dbReference type="AlphaFoldDB" id="A0A4V1IQT5"/>